<dbReference type="Pfam" id="PF00535">
    <property type="entry name" value="Glycos_transf_2"/>
    <property type="match status" value="1"/>
</dbReference>
<dbReference type="AlphaFoldDB" id="A0A3B0Y9N5"/>
<evidence type="ECO:0000313" key="2">
    <source>
        <dbReference type="EMBL" id="VAW77525.1"/>
    </source>
</evidence>
<proteinExistence type="predicted"/>
<name>A0A3B0Y9N5_9ZZZZ</name>
<dbReference type="EMBL" id="UOFM01000225">
    <property type="protein sequence ID" value="VAW77525.1"/>
    <property type="molecule type" value="Genomic_DNA"/>
</dbReference>
<dbReference type="Gene3D" id="3.90.550.10">
    <property type="entry name" value="Spore Coat Polysaccharide Biosynthesis Protein SpsA, Chain A"/>
    <property type="match status" value="1"/>
</dbReference>
<dbReference type="InterPro" id="IPR029044">
    <property type="entry name" value="Nucleotide-diphossugar_trans"/>
</dbReference>
<organism evidence="2">
    <name type="scientific">hydrothermal vent metagenome</name>
    <dbReference type="NCBI Taxonomy" id="652676"/>
    <lineage>
        <taxon>unclassified sequences</taxon>
        <taxon>metagenomes</taxon>
        <taxon>ecological metagenomes</taxon>
    </lineage>
</organism>
<protein>
    <recommendedName>
        <fullName evidence="1">Glycosyltransferase 2-like domain-containing protein</fullName>
    </recommendedName>
</protein>
<accession>A0A3B0Y9N5</accession>
<evidence type="ECO:0000259" key="1">
    <source>
        <dbReference type="Pfam" id="PF00535"/>
    </source>
</evidence>
<gene>
    <name evidence="2" type="ORF">MNBD_GAMMA14-791</name>
</gene>
<sequence>MAVFASGFMFLNKIASMDYPVVEAISSILPIVDEFIVNIGPEEDGTLELIESINDKKIKIIRSQWNPYVTQGGFVLAQQANIALFNCTGKWAFHLQADEIVHEDDLPIIMDYMKKYADDDDVEAISLRQLNFWVDYKTTMNIYPYKGRRRSWIVKPHRFVLSRGDAANFSVHPQYKEKGRKIRAIDSEAKLFHYWWVRSPKGTRNKYDGLKKLFTEKKFEAGLDMYRFPKQFLARYDGTHPGVMQERIKDHITLFDWDSPMLRESLTWKERGVLLRTWMVEHITHRYHGSKSIKFINKL</sequence>
<dbReference type="InterPro" id="IPR001173">
    <property type="entry name" value="Glyco_trans_2-like"/>
</dbReference>
<dbReference type="SUPFAM" id="SSF53448">
    <property type="entry name" value="Nucleotide-diphospho-sugar transferases"/>
    <property type="match status" value="1"/>
</dbReference>
<feature type="domain" description="Glycosyltransferase 2-like" evidence="1">
    <location>
        <begin position="32"/>
        <end position="150"/>
    </location>
</feature>
<reference evidence="2" key="1">
    <citation type="submission" date="2018-06" db="EMBL/GenBank/DDBJ databases">
        <authorList>
            <person name="Zhirakovskaya E."/>
        </authorList>
    </citation>
    <scope>NUCLEOTIDE SEQUENCE</scope>
</reference>